<accession>Q116C6</accession>
<protein>
    <submittedName>
        <fullName evidence="2">Transposase</fullName>
    </submittedName>
</protein>
<proteinExistence type="predicted"/>
<dbReference type="SUPFAM" id="SSF46689">
    <property type="entry name" value="Homeodomain-like"/>
    <property type="match status" value="1"/>
</dbReference>
<dbReference type="PANTHER" id="PTHR46564:SF1">
    <property type="entry name" value="TRANSPOSASE"/>
    <property type="match status" value="1"/>
</dbReference>
<dbReference type="HOGENOM" id="CLU_056788_5_2_3"/>
<feature type="domain" description="HTH psq-type" evidence="1">
    <location>
        <begin position="1"/>
        <end position="45"/>
    </location>
</feature>
<dbReference type="PROSITE" id="PS50960">
    <property type="entry name" value="HTH_PSQ"/>
    <property type="match status" value="1"/>
</dbReference>
<dbReference type="EMBL" id="CP000393">
    <property type="protein sequence ID" value="ABG50648.1"/>
    <property type="molecule type" value="Genomic_DNA"/>
</dbReference>
<dbReference type="InterPro" id="IPR002622">
    <property type="entry name" value="Transposase_14"/>
</dbReference>
<dbReference type="STRING" id="203124.Tery_1330"/>
<dbReference type="eggNOG" id="COG3415">
    <property type="taxonomic scope" value="Bacteria"/>
</dbReference>
<organism evidence="2">
    <name type="scientific">Trichodesmium erythraeum (strain IMS101)</name>
    <dbReference type="NCBI Taxonomy" id="203124"/>
    <lineage>
        <taxon>Bacteria</taxon>
        <taxon>Bacillati</taxon>
        <taxon>Cyanobacteriota</taxon>
        <taxon>Cyanophyceae</taxon>
        <taxon>Oscillatoriophycideae</taxon>
        <taxon>Oscillatoriales</taxon>
        <taxon>Microcoleaceae</taxon>
        <taxon>Trichodesmium</taxon>
    </lineage>
</organism>
<dbReference type="Pfam" id="PF01710">
    <property type="entry name" value="HTH_Tnp_IS630"/>
    <property type="match status" value="1"/>
</dbReference>
<reference evidence="2" key="1">
    <citation type="submission" date="2006-06" db="EMBL/GenBank/DDBJ databases">
        <title>Complete sequence of Trichodesmium erythraeum IMS101.</title>
        <authorList>
            <consortium name="US DOE Joint Genome Institute"/>
            <person name="Copeland A."/>
            <person name="Lucas S."/>
            <person name="Lapidus A."/>
            <person name="Barry K."/>
            <person name="Detter J.C."/>
            <person name="Glavina del Rio T."/>
            <person name="Hammon N."/>
            <person name="Israni S."/>
            <person name="Dalin E."/>
            <person name="Tice H."/>
            <person name="Pitluck S."/>
            <person name="Kiss H."/>
            <person name="Munk A.C."/>
            <person name="Brettin T."/>
            <person name="Bruce D."/>
            <person name="Han C."/>
            <person name="Tapia R."/>
            <person name="Gilna P."/>
            <person name="Schmutz J."/>
            <person name="Larimer F."/>
            <person name="Land M."/>
            <person name="Hauser L."/>
            <person name="Kyrpides N."/>
            <person name="Kim E."/>
            <person name="Richardson P."/>
        </authorList>
    </citation>
    <scope>NUCLEOTIDE SEQUENCE [LARGE SCALE GENOMIC DNA]</scope>
    <source>
        <strain evidence="2">IMS101</strain>
    </source>
</reference>
<name>Q116C6_TRIEI</name>
<dbReference type="AlphaFoldDB" id="Q116C6"/>
<gene>
    <name evidence="2" type="ordered locus">Tery_1330</name>
</gene>
<dbReference type="InterPro" id="IPR007889">
    <property type="entry name" value="HTH_Psq"/>
</dbReference>
<dbReference type="PANTHER" id="PTHR46564">
    <property type="entry name" value="TRANSPOSASE"/>
    <property type="match status" value="1"/>
</dbReference>
<dbReference type="KEGG" id="ter:Tery_1330"/>
<dbReference type="GO" id="GO:0003677">
    <property type="term" value="F:DNA binding"/>
    <property type="evidence" value="ECO:0007669"/>
    <property type="project" value="InterPro"/>
</dbReference>
<evidence type="ECO:0000259" key="1">
    <source>
        <dbReference type="PROSITE" id="PS50960"/>
    </source>
</evidence>
<dbReference type="InterPro" id="IPR009057">
    <property type="entry name" value="Homeodomain-like_sf"/>
</dbReference>
<evidence type="ECO:0000313" key="2">
    <source>
        <dbReference type="EMBL" id="ABG50648.1"/>
    </source>
</evidence>
<sequence length="108" mass="12696">MSYSLDLRTRVIDYIENGGSILSAARIYKVGRSTIYRWLARVELQPTKVTRRQRKLDWQALEQDVKENPDLRLCDRAVKFGVNISSISYALHQMKITQKKRIKVSRKK</sequence>